<dbReference type="Pfam" id="PF00400">
    <property type="entry name" value="WD40"/>
    <property type="match status" value="2"/>
</dbReference>
<dbReference type="Gene3D" id="2.130.10.10">
    <property type="entry name" value="YVTN repeat-like/Quinoprotein amine dehydrogenase"/>
    <property type="match status" value="3"/>
</dbReference>
<dbReference type="AlphaFoldDB" id="A0AAE9ZV22"/>
<dbReference type="Gene3D" id="1.10.510.10">
    <property type="entry name" value="Transferase(Phosphotransferase) domain 1"/>
    <property type="match status" value="1"/>
</dbReference>
<dbReference type="RefSeq" id="WP_330930736.1">
    <property type="nucleotide sequence ID" value="NZ_CP119075.1"/>
</dbReference>
<dbReference type="EMBL" id="CP119075">
    <property type="protein sequence ID" value="WED64632.1"/>
    <property type="molecule type" value="Genomic_DNA"/>
</dbReference>
<protein>
    <submittedName>
        <fullName evidence="6">Serine/threonine-protein kinase</fullName>
    </submittedName>
</protein>
<dbReference type="Proteomes" id="UP001218638">
    <property type="component" value="Chromosome"/>
</dbReference>
<feature type="repeat" description="WD" evidence="3">
    <location>
        <begin position="965"/>
        <end position="991"/>
    </location>
</feature>
<dbReference type="PROSITE" id="PS00107">
    <property type="entry name" value="PROTEIN_KINASE_ATP"/>
    <property type="match status" value="1"/>
</dbReference>
<gene>
    <name evidence="6" type="ORF">PXH66_20000</name>
</gene>
<dbReference type="PANTHER" id="PTHR19879">
    <property type="entry name" value="TRANSCRIPTION INITIATION FACTOR TFIID"/>
    <property type="match status" value="1"/>
</dbReference>
<dbReference type="InterPro" id="IPR017441">
    <property type="entry name" value="Protein_kinase_ATP_BS"/>
</dbReference>
<feature type="domain" description="Protein kinase" evidence="5">
    <location>
        <begin position="16"/>
        <end position="272"/>
    </location>
</feature>
<keyword evidence="6" id="KW-0418">Kinase</keyword>
<dbReference type="InterPro" id="IPR001680">
    <property type="entry name" value="WD40_rpt"/>
</dbReference>
<dbReference type="SMART" id="SM00320">
    <property type="entry name" value="WD40"/>
    <property type="match status" value="6"/>
</dbReference>
<feature type="repeat" description="WD" evidence="3">
    <location>
        <begin position="659"/>
        <end position="693"/>
    </location>
</feature>
<dbReference type="CDD" id="cd14014">
    <property type="entry name" value="STKc_PknB_like"/>
    <property type="match status" value="1"/>
</dbReference>
<dbReference type="PROSITE" id="PS50294">
    <property type="entry name" value="WD_REPEATS_REGION"/>
    <property type="match status" value="2"/>
</dbReference>
<dbReference type="GO" id="GO:0004672">
    <property type="term" value="F:protein kinase activity"/>
    <property type="evidence" value="ECO:0007669"/>
    <property type="project" value="InterPro"/>
</dbReference>
<dbReference type="SMART" id="SM00220">
    <property type="entry name" value="S_TKc"/>
    <property type="match status" value="1"/>
</dbReference>
<evidence type="ECO:0000313" key="7">
    <source>
        <dbReference type="Proteomes" id="UP001218638"/>
    </source>
</evidence>
<dbReference type="InterPro" id="IPR015943">
    <property type="entry name" value="WD40/YVTN_repeat-like_dom_sf"/>
</dbReference>
<dbReference type="InterPro" id="IPR000719">
    <property type="entry name" value="Prot_kinase_dom"/>
</dbReference>
<evidence type="ECO:0000313" key="6">
    <source>
        <dbReference type="EMBL" id="WED64632.1"/>
    </source>
</evidence>
<keyword evidence="7" id="KW-1185">Reference proteome</keyword>
<evidence type="ECO:0000256" key="1">
    <source>
        <dbReference type="ARBA" id="ARBA00022741"/>
    </source>
</evidence>
<keyword evidence="2 4" id="KW-0067">ATP-binding</keyword>
<dbReference type="InterPro" id="IPR036322">
    <property type="entry name" value="WD40_repeat_dom_sf"/>
</dbReference>
<organism evidence="6 7">
    <name type="scientific">Synoicihabitans lomoniglobus</name>
    <dbReference type="NCBI Taxonomy" id="2909285"/>
    <lineage>
        <taxon>Bacteria</taxon>
        <taxon>Pseudomonadati</taxon>
        <taxon>Verrucomicrobiota</taxon>
        <taxon>Opitutia</taxon>
        <taxon>Opitutales</taxon>
        <taxon>Opitutaceae</taxon>
        <taxon>Synoicihabitans</taxon>
    </lineage>
</organism>
<dbReference type="Gene3D" id="3.30.200.20">
    <property type="entry name" value="Phosphorylase Kinase, domain 1"/>
    <property type="match status" value="1"/>
</dbReference>
<dbReference type="InterPro" id="IPR011009">
    <property type="entry name" value="Kinase-like_dom_sf"/>
</dbReference>
<feature type="binding site" evidence="4">
    <location>
        <position position="44"/>
    </location>
    <ligand>
        <name>ATP</name>
        <dbReference type="ChEBI" id="CHEBI:30616"/>
    </ligand>
</feature>
<proteinExistence type="predicted"/>
<dbReference type="InterPro" id="IPR011047">
    <property type="entry name" value="Quinoprotein_ADH-like_sf"/>
</dbReference>
<dbReference type="Pfam" id="PF00069">
    <property type="entry name" value="Pkinase"/>
    <property type="match status" value="1"/>
</dbReference>
<evidence type="ECO:0000256" key="3">
    <source>
        <dbReference type="PROSITE-ProRule" id="PRU00221"/>
    </source>
</evidence>
<evidence type="ECO:0000256" key="4">
    <source>
        <dbReference type="PROSITE-ProRule" id="PRU10141"/>
    </source>
</evidence>
<dbReference type="PROSITE" id="PS50082">
    <property type="entry name" value="WD_REPEATS_2"/>
    <property type="match status" value="2"/>
</dbReference>
<dbReference type="SUPFAM" id="SSF56112">
    <property type="entry name" value="Protein kinase-like (PK-like)"/>
    <property type="match status" value="1"/>
</dbReference>
<dbReference type="PROSITE" id="PS50011">
    <property type="entry name" value="PROTEIN_KINASE_DOM"/>
    <property type="match status" value="1"/>
</dbReference>
<reference evidence="6" key="1">
    <citation type="submission" date="2023-03" db="EMBL/GenBank/DDBJ databases">
        <title>Lomoglobus Profundus gen. nov., sp. nov., a novel member of the phylum Verrucomicrobia, isolated from deep-marine sediment of South China Sea.</title>
        <authorList>
            <person name="Ahmad T."/>
            <person name="Ishaq S.E."/>
            <person name="Wang F."/>
        </authorList>
    </citation>
    <scope>NUCLEOTIDE SEQUENCE</scope>
    <source>
        <strain evidence="6">LMO-M01</strain>
    </source>
</reference>
<dbReference type="KEGG" id="slom:PXH66_20000"/>
<accession>A0AAE9ZV22</accession>
<dbReference type="SUPFAM" id="SSF50978">
    <property type="entry name" value="WD40 repeat-like"/>
    <property type="match status" value="1"/>
</dbReference>
<dbReference type="PANTHER" id="PTHR19879:SF9">
    <property type="entry name" value="TRANSCRIPTION INITIATION FACTOR TFIID SUBUNIT 5"/>
    <property type="match status" value="1"/>
</dbReference>
<dbReference type="InterPro" id="IPR008271">
    <property type="entry name" value="Ser/Thr_kinase_AS"/>
</dbReference>
<dbReference type="GO" id="GO:0005524">
    <property type="term" value="F:ATP binding"/>
    <property type="evidence" value="ECO:0007669"/>
    <property type="project" value="UniProtKB-UniRule"/>
</dbReference>
<sequence length="991" mass="109342">MPPEDAAPTPPPIPDYELLRRVGRGSYGDVWLARSATGLFRAVKIVWLDRFNDEGPYEREFSGLREFARFTAGETRQMSLLHVGRNNRAGFFYYVMELADDVVTGRNIDPACYAPLTFKAIRDADTFLPAVRVVSYAIELTRDLVELHENGLIHRDIKPSNIIIVDGRPKLADIGLVALASEAVTFVGTEGFVPPEGPGTTTADIYSFGKVLYELATGRDRHDFPRLPTDLGERADRREFMELNEIIIKASAPSSEDRYTSAEAMLGELQLLEAGRSVRRLRFAEAGLMRARKWLIIAASIATVAGIGAFIERNRANTESAGRRAAEAELAAVTRRSLYESSIARTQRALETGDFGRARAALVLGMPAEGDPDLRGFEWFALAREAEGDPAVVLRTAGPRVTDLVFSPDGALVAVDDTSTTIELYDTASGQLIRKLPHIHRVKGFTPDGKRLVGTTPTYELETWSVEDGSPDPRPNEPGIHRPLGVARTKPELLYFTDSRDDTPHRLAIRDLVTDQDIVSWPIPRVEGELTWEFFTAEHDADLTTALMLLVHSRRNFARIKTQLFDLRSGTPLQTYVDTKHKPVAVSPAGDKYLSEEVVSAALTVRSAASHETLWHSDAASWADDGAVFSPDGSLIAVAIFEKILQIRDARTGELRHTLTGQNDIPDCIAWGPDNNMLASGSRQGDVRLWSLNHTADRPLRAQLGPGRYKPKSTIVYEHDGDRMLFSGDPNAAEIVKADTLAVVGHIGDVANPIWFENGRLWWINLHQQLVTAPVADPSDPTVVPIIEPTERINDAAISLDGQWVAVSTETNTVHLWNRTTQTKAGVYRSPVGISSVGVHNNGTVVLIDHDQLIQLRDLPKNQLLRSRQVDWRVDKFRFSPDGQWLLAIGTTPGTTVLRVDDLSNAMQLDNTFNSLSGFSFSPDGLTLACSGTNSTVLLYSTSDWHERPSLTTMPAGAPHAALPVDELSFSPDGDMLATRNTQGDVRVWRW</sequence>
<name>A0AAE9ZV22_9BACT</name>
<evidence type="ECO:0000259" key="5">
    <source>
        <dbReference type="PROSITE" id="PS50011"/>
    </source>
</evidence>
<keyword evidence="6" id="KW-0808">Transferase</keyword>
<evidence type="ECO:0000256" key="2">
    <source>
        <dbReference type="ARBA" id="ARBA00022840"/>
    </source>
</evidence>
<keyword evidence="1 4" id="KW-0547">Nucleotide-binding</keyword>
<dbReference type="PROSITE" id="PS00108">
    <property type="entry name" value="PROTEIN_KINASE_ST"/>
    <property type="match status" value="1"/>
</dbReference>
<dbReference type="SUPFAM" id="SSF50998">
    <property type="entry name" value="Quinoprotein alcohol dehydrogenase-like"/>
    <property type="match status" value="1"/>
</dbReference>
<keyword evidence="3" id="KW-0853">WD repeat</keyword>